<dbReference type="Proteomes" id="UP000826775">
    <property type="component" value="Chromosome"/>
</dbReference>
<dbReference type="EMBL" id="AP024814">
    <property type="protein sequence ID" value="BCZ17237.1"/>
    <property type="molecule type" value="Genomic_DNA"/>
</dbReference>
<dbReference type="RefSeq" id="WP_221280371.1">
    <property type="nucleotide sequence ID" value="NZ_AP024814.1"/>
</dbReference>
<protein>
    <submittedName>
        <fullName evidence="1">Uncharacterized protein</fullName>
    </submittedName>
</protein>
<evidence type="ECO:0000313" key="1">
    <source>
        <dbReference type="EMBL" id="BCZ17237.1"/>
    </source>
</evidence>
<reference evidence="1 2" key="1">
    <citation type="submission" date="2021-07" db="EMBL/GenBank/DDBJ databases">
        <title>Novel Helicobacter sp. Isolated from a dog.</title>
        <authorList>
            <person name="Rimbara E."/>
            <person name="Suzuki M."/>
        </authorList>
    </citation>
    <scope>NUCLEOTIDE SEQUENCE [LARGE SCALE GENOMIC DNA]</scope>
    <source>
        <strain evidence="2">NHP19-003</strain>
    </source>
</reference>
<sequence length="64" mass="7604">MLNDYQALIHASVQEILQNCLDSKIAELTQRHSQKLHFIPTKFRIWADFCRAWASNLATLWKCW</sequence>
<keyword evidence="2" id="KW-1185">Reference proteome</keyword>
<organism evidence="1 2">
    <name type="scientific">Helicobacter gastrocanis</name>
    <dbReference type="NCBI Taxonomy" id="2849641"/>
    <lineage>
        <taxon>Bacteria</taxon>
        <taxon>Pseudomonadati</taxon>
        <taxon>Campylobacterota</taxon>
        <taxon>Epsilonproteobacteria</taxon>
        <taxon>Campylobacterales</taxon>
        <taxon>Helicobacteraceae</taxon>
        <taxon>Helicobacter</taxon>
    </lineage>
</organism>
<gene>
    <name evidence="1" type="ORF">NHP190003_05190</name>
</gene>
<name>A0ABN6I0V0_9HELI</name>
<accession>A0ABN6I0V0</accession>
<evidence type="ECO:0000313" key="2">
    <source>
        <dbReference type="Proteomes" id="UP000826775"/>
    </source>
</evidence>
<proteinExistence type="predicted"/>